<keyword evidence="3" id="KW-1185">Reference proteome</keyword>
<evidence type="ECO:0000313" key="2">
    <source>
        <dbReference type="EMBL" id="STR00055.1"/>
    </source>
</evidence>
<evidence type="ECO:0000313" key="3">
    <source>
        <dbReference type="Proteomes" id="UP000254293"/>
    </source>
</evidence>
<reference evidence="2 3" key="1">
    <citation type="submission" date="2018-06" db="EMBL/GenBank/DDBJ databases">
        <authorList>
            <consortium name="Pathogen Informatics"/>
            <person name="Doyle S."/>
        </authorList>
    </citation>
    <scope>NUCLEOTIDE SEQUENCE [LARGE SCALE GENOMIC DNA]</scope>
    <source>
        <strain evidence="2 3">NCTC13336</strain>
    </source>
</reference>
<sequence>MKSAIQRRAENNAKLQARGIHCFPELPYLNEQNEVKIRSAREIATRAVASLLTTVAALEQEHGNYAKEREFIQNKINDFGVQAALTPAERTVIAGEADAQERINAVWKYEAYWTLVWALGFVDELDFPDHIVDGPTAIGIMAQFADLDEMVAAAKLRDVGEILDEADLIYRYHWACVDARVNGSGPLQGLESSVVVERRVGLWWMLDIDGQDDWDDVAMDT</sequence>
<organism evidence="2 3">
    <name type="scientific">Kingella potus</name>
    <dbReference type="NCBI Taxonomy" id="265175"/>
    <lineage>
        <taxon>Bacteria</taxon>
        <taxon>Pseudomonadati</taxon>
        <taxon>Pseudomonadota</taxon>
        <taxon>Betaproteobacteria</taxon>
        <taxon>Neisseriales</taxon>
        <taxon>Neisseriaceae</taxon>
        <taxon>Kingella</taxon>
    </lineage>
</organism>
<dbReference type="Proteomes" id="UP000254293">
    <property type="component" value="Unassembled WGS sequence"/>
</dbReference>
<proteinExistence type="predicted"/>
<dbReference type="Pfam" id="PF14094">
    <property type="entry name" value="DUF4272"/>
    <property type="match status" value="1"/>
</dbReference>
<gene>
    <name evidence="2" type="ORF">NCTC13336_00245</name>
</gene>
<feature type="coiled-coil region" evidence="1">
    <location>
        <begin position="41"/>
        <end position="75"/>
    </location>
</feature>
<dbReference type="RefSeq" id="WP_115307388.1">
    <property type="nucleotide sequence ID" value="NZ_CP091516.1"/>
</dbReference>
<keyword evidence="1" id="KW-0175">Coiled coil</keyword>
<dbReference type="AlphaFoldDB" id="A0A377QZ41"/>
<dbReference type="EMBL" id="UGJJ01000001">
    <property type="protein sequence ID" value="STR00055.1"/>
    <property type="molecule type" value="Genomic_DNA"/>
</dbReference>
<name>A0A377QZ41_9NEIS</name>
<accession>A0A377QZ41</accession>
<evidence type="ECO:0008006" key="4">
    <source>
        <dbReference type="Google" id="ProtNLM"/>
    </source>
</evidence>
<dbReference type="OrthoDB" id="4399984at2"/>
<evidence type="ECO:0000256" key="1">
    <source>
        <dbReference type="SAM" id="Coils"/>
    </source>
</evidence>
<protein>
    <recommendedName>
        <fullName evidence="4">DUF4272 domain-containing protein</fullName>
    </recommendedName>
</protein>
<dbReference type="InterPro" id="IPR025368">
    <property type="entry name" value="DUF4272"/>
</dbReference>